<sequence>MATASLRQGDLVWGKLGRYPPWPGKIVNPPKDLKKPRGKKCLFVKFFGTEDHAWIKMEQLKPYQAHKEEMIKANKGKRFQQAVDAVEEFLKKKLAKEQSSGDDKNKASGKKAEGKTKKTTGEKKKKSESSSPKSPKKPRDQSPRKRGRPPKDDKDTTSPQPSSLKKLAMKTVSRFSWPPPSSEEDSAGDSWLLHGHRTLGTEMVLKKPSVTYQAISKRLKVSEEDTGSTSIQAADSTAINGSITPTDKKIGFLGLGLMGSGIVSNLLKMGHTVTVWNRTAEKCDLFIQEGA</sequence>
<evidence type="ECO:0000256" key="2">
    <source>
        <dbReference type="ARBA" id="ARBA00034145"/>
    </source>
</evidence>
<evidence type="ECO:0000256" key="1">
    <source>
        <dbReference type="ARBA" id="ARBA00032038"/>
    </source>
</evidence>
<evidence type="ECO:0000313" key="5">
    <source>
        <dbReference type="EMBL" id="CAI9624124.1"/>
    </source>
</evidence>
<dbReference type="InterPro" id="IPR006115">
    <property type="entry name" value="6PGDH_NADP-bd"/>
</dbReference>
<dbReference type="SMART" id="SM00293">
    <property type="entry name" value="PWWP"/>
    <property type="match status" value="1"/>
</dbReference>
<name>A0ABN9HSR9_9NEOB</name>
<feature type="non-terminal residue" evidence="5">
    <location>
        <position position="291"/>
    </location>
</feature>
<organism evidence="5 6">
    <name type="scientific">Staurois parvus</name>
    <dbReference type="NCBI Taxonomy" id="386267"/>
    <lineage>
        <taxon>Eukaryota</taxon>
        <taxon>Metazoa</taxon>
        <taxon>Chordata</taxon>
        <taxon>Craniata</taxon>
        <taxon>Vertebrata</taxon>
        <taxon>Euteleostomi</taxon>
        <taxon>Amphibia</taxon>
        <taxon>Batrachia</taxon>
        <taxon>Anura</taxon>
        <taxon>Neobatrachia</taxon>
        <taxon>Ranoidea</taxon>
        <taxon>Ranidae</taxon>
        <taxon>Staurois</taxon>
    </lineage>
</organism>
<dbReference type="Pfam" id="PF03446">
    <property type="entry name" value="NAD_binding_2"/>
    <property type="match status" value="1"/>
</dbReference>
<feature type="compositionally biased region" description="Basic and acidic residues" evidence="3">
    <location>
        <begin position="137"/>
        <end position="156"/>
    </location>
</feature>
<dbReference type="PANTHER" id="PTHR43580:SF2">
    <property type="entry name" value="CYTOKINE-LIKE NUCLEAR FACTOR N-PAC"/>
    <property type="match status" value="1"/>
</dbReference>
<dbReference type="InterPro" id="IPR051265">
    <property type="entry name" value="HIBADH-related_NP60_sf"/>
</dbReference>
<dbReference type="CDD" id="cd05836">
    <property type="entry name" value="PWWP_GLYR1"/>
    <property type="match status" value="1"/>
</dbReference>
<evidence type="ECO:0000259" key="4">
    <source>
        <dbReference type="PROSITE" id="PS50812"/>
    </source>
</evidence>
<proteinExistence type="predicted"/>
<gene>
    <name evidence="5" type="ORF">SPARVUS_LOCUS16588174</name>
</gene>
<protein>
    <recommendedName>
        <fullName evidence="1">Nuclear protein NP60</fullName>
    </recommendedName>
    <alternativeName>
        <fullName evidence="2">Putative oxidoreductase GLYR1</fullName>
    </alternativeName>
</protein>
<feature type="compositionally biased region" description="Basic and acidic residues" evidence="3">
    <location>
        <begin position="94"/>
        <end position="128"/>
    </location>
</feature>
<dbReference type="PROSITE" id="PS50812">
    <property type="entry name" value="PWWP"/>
    <property type="match status" value="1"/>
</dbReference>
<dbReference type="InterPro" id="IPR000313">
    <property type="entry name" value="PWWP_dom"/>
</dbReference>
<reference evidence="5" key="1">
    <citation type="submission" date="2023-05" db="EMBL/GenBank/DDBJ databases">
        <authorList>
            <person name="Stuckert A."/>
        </authorList>
    </citation>
    <scope>NUCLEOTIDE SEQUENCE</scope>
</reference>
<comment type="caution">
    <text evidence="5">The sequence shown here is derived from an EMBL/GenBank/DDBJ whole genome shotgun (WGS) entry which is preliminary data.</text>
</comment>
<dbReference type="PANTHER" id="PTHR43580">
    <property type="entry name" value="OXIDOREDUCTASE GLYR1-RELATED"/>
    <property type="match status" value="1"/>
</dbReference>
<dbReference type="SUPFAM" id="SSF51735">
    <property type="entry name" value="NAD(P)-binding Rossmann-fold domains"/>
    <property type="match status" value="1"/>
</dbReference>
<dbReference type="EMBL" id="CATNWA010021833">
    <property type="protein sequence ID" value="CAI9624124.1"/>
    <property type="molecule type" value="Genomic_DNA"/>
</dbReference>
<dbReference type="SUPFAM" id="SSF63748">
    <property type="entry name" value="Tudor/PWWP/MBT"/>
    <property type="match status" value="1"/>
</dbReference>
<dbReference type="Pfam" id="PF00855">
    <property type="entry name" value="PWWP"/>
    <property type="match status" value="1"/>
</dbReference>
<keyword evidence="6" id="KW-1185">Reference proteome</keyword>
<accession>A0ABN9HSR9</accession>
<feature type="domain" description="PWWP" evidence="4">
    <location>
        <begin position="8"/>
        <end position="66"/>
    </location>
</feature>
<evidence type="ECO:0000313" key="6">
    <source>
        <dbReference type="Proteomes" id="UP001162483"/>
    </source>
</evidence>
<dbReference type="InterPro" id="IPR035501">
    <property type="entry name" value="GLYR1_PWWP"/>
</dbReference>
<dbReference type="Gene3D" id="2.30.30.140">
    <property type="match status" value="1"/>
</dbReference>
<dbReference type="InterPro" id="IPR036291">
    <property type="entry name" value="NAD(P)-bd_dom_sf"/>
</dbReference>
<evidence type="ECO:0000256" key="3">
    <source>
        <dbReference type="SAM" id="MobiDB-lite"/>
    </source>
</evidence>
<feature type="region of interest" description="Disordered" evidence="3">
    <location>
        <begin position="94"/>
        <end position="168"/>
    </location>
</feature>
<dbReference type="Gene3D" id="3.40.50.720">
    <property type="entry name" value="NAD(P)-binding Rossmann-like Domain"/>
    <property type="match status" value="1"/>
</dbReference>
<dbReference type="Proteomes" id="UP001162483">
    <property type="component" value="Unassembled WGS sequence"/>
</dbReference>